<accession>A0A0A1VWT3</accession>
<keyword evidence="1" id="KW-0472">Membrane</keyword>
<organism evidence="2 3">
    <name type="scientific">Microcystis aeruginosa NIES-44</name>
    <dbReference type="NCBI Taxonomy" id="449439"/>
    <lineage>
        <taxon>Bacteria</taxon>
        <taxon>Bacillati</taxon>
        <taxon>Cyanobacteriota</taxon>
        <taxon>Cyanophyceae</taxon>
        <taxon>Oscillatoriophycideae</taxon>
        <taxon>Chroococcales</taxon>
        <taxon>Microcystaceae</taxon>
        <taxon>Microcystis</taxon>
    </lineage>
</organism>
<keyword evidence="1" id="KW-1133">Transmembrane helix</keyword>
<sequence>MTTISPQEVTGTIELAPNYRIPLFLVILSLPLLFLQVWLGIIFSLLGLFLMFQTTRIRLQFTPTSLDVYLSGQQIRSFPYQEWQNWRIFWNKVPILFYFKEINSIHFLPIIFDSATLRLCLEKYYPLAASQAIDSEAN</sequence>
<evidence type="ECO:0000313" key="2">
    <source>
        <dbReference type="EMBL" id="GAL94205.1"/>
    </source>
</evidence>
<reference evidence="3" key="1">
    <citation type="journal article" date="2015" name="Genome">
        <title>Whole Genome Sequence of the Non-Microcystin-Producing Microcystis aeruginosa Strain NIES-44.</title>
        <authorList>
            <person name="Okano K."/>
            <person name="Miyata N."/>
            <person name="Ozaki Y."/>
        </authorList>
    </citation>
    <scope>NUCLEOTIDE SEQUENCE [LARGE SCALE GENOMIC DNA]</scope>
    <source>
        <strain evidence="3">NIES-44</strain>
    </source>
</reference>
<dbReference type="EMBL" id="BBPA01000053">
    <property type="protein sequence ID" value="GAL94205.1"/>
    <property type="molecule type" value="Genomic_DNA"/>
</dbReference>
<gene>
    <name evidence="2" type="ORF">N44_02785</name>
</gene>
<dbReference type="Pfam" id="PF11317">
    <property type="entry name" value="DUF3119"/>
    <property type="match status" value="1"/>
</dbReference>
<dbReference type="Proteomes" id="UP000030321">
    <property type="component" value="Unassembled WGS sequence"/>
</dbReference>
<dbReference type="PANTHER" id="PTHR35550">
    <property type="match status" value="1"/>
</dbReference>
<proteinExistence type="predicted"/>
<feature type="transmembrane region" description="Helical" evidence="1">
    <location>
        <begin position="23"/>
        <end position="52"/>
    </location>
</feature>
<dbReference type="InterPro" id="IPR021467">
    <property type="entry name" value="DUF3119"/>
</dbReference>
<evidence type="ECO:0000256" key="1">
    <source>
        <dbReference type="SAM" id="Phobius"/>
    </source>
</evidence>
<evidence type="ECO:0000313" key="3">
    <source>
        <dbReference type="Proteomes" id="UP000030321"/>
    </source>
</evidence>
<comment type="caution">
    <text evidence="2">The sequence shown here is derived from an EMBL/GenBank/DDBJ whole genome shotgun (WGS) entry which is preliminary data.</text>
</comment>
<keyword evidence="1" id="KW-0812">Transmembrane</keyword>
<protein>
    <submittedName>
        <fullName evidence="2">Glycerol dehydrogenase and related enzymes</fullName>
    </submittedName>
</protein>
<dbReference type="RefSeq" id="WP_002751775.1">
    <property type="nucleotide sequence ID" value="NZ_BBPA01000053.1"/>
</dbReference>
<name>A0A0A1VWT3_MICAE</name>
<dbReference type="PANTHER" id="PTHR35550:SF2">
    <property type="entry name" value="OS05G0401200 PROTEIN"/>
    <property type="match status" value="1"/>
</dbReference>
<dbReference type="AlphaFoldDB" id="A0A0A1VWT3"/>